<keyword evidence="3" id="KW-1185">Reference proteome</keyword>
<organism evidence="2 3">
    <name type="scientific">Eumeta variegata</name>
    <name type="common">Bagworm moth</name>
    <name type="synonym">Eumeta japonica</name>
    <dbReference type="NCBI Taxonomy" id="151549"/>
    <lineage>
        <taxon>Eukaryota</taxon>
        <taxon>Metazoa</taxon>
        <taxon>Ecdysozoa</taxon>
        <taxon>Arthropoda</taxon>
        <taxon>Hexapoda</taxon>
        <taxon>Insecta</taxon>
        <taxon>Pterygota</taxon>
        <taxon>Neoptera</taxon>
        <taxon>Endopterygota</taxon>
        <taxon>Lepidoptera</taxon>
        <taxon>Glossata</taxon>
        <taxon>Ditrysia</taxon>
        <taxon>Tineoidea</taxon>
        <taxon>Psychidae</taxon>
        <taxon>Oiketicinae</taxon>
        <taxon>Eumeta</taxon>
    </lineage>
</organism>
<comment type="caution">
    <text evidence="2">The sequence shown here is derived from an EMBL/GenBank/DDBJ whole genome shotgun (WGS) entry which is preliminary data.</text>
</comment>
<evidence type="ECO:0000256" key="1">
    <source>
        <dbReference type="SAM" id="MobiDB-lite"/>
    </source>
</evidence>
<dbReference type="EMBL" id="BGZK01000322">
    <property type="protein sequence ID" value="GBP36728.1"/>
    <property type="molecule type" value="Genomic_DNA"/>
</dbReference>
<sequence length="112" mass="11806">MDTSNPRGVFGALPASWEGIGNGRGIGLIEGEKGKWATGTLTHGIKSNSGSCYLTSIFYLEKVESKAFTKLSRGSKTEERASLVDGPPRLGVSSRARVPLGALGQRSPGRDN</sequence>
<feature type="region of interest" description="Disordered" evidence="1">
    <location>
        <begin position="72"/>
        <end position="112"/>
    </location>
</feature>
<dbReference type="Proteomes" id="UP000299102">
    <property type="component" value="Unassembled WGS sequence"/>
</dbReference>
<accession>A0A4C1VC58</accession>
<protein>
    <submittedName>
        <fullName evidence="2">Uncharacterized protein</fullName>
    </submittedName>
</protein>
<reference evidence="2 3" key="1">
    <citation type="journal article" date="2019" name="Commun. Biol.">
        <title>The bagworm genome reveals a unique fibroin gene that provides high tensile strength.</title>
        <authorList>
            <person name="Kono N."/>
            <person name="Nakamura H."/>
            <person name="Ohtoshi R."/>
            <person name="Tomita M."/>
            <person name="Numata K."/>
            <person name="Arakawa K."/>
        </authorList>
    </citation>
    <scope>NUCLEOTIDE SEQUENCE [LARGE SCALE GENOMIC DNA]</scope>
</reference>
<dbReference type="AlphaFoldDB" id="A0A4C1VC58"/>
<evidence type="ECO:0000313" key="2">
    <source>
        <dbReference type="EMBL" id="GBP36728.1"/>
    </source>
</evidence>
<proteinExistence type="predicted"/>
<gene>
    <name evidence="2" type="ORF">EVAR_24731_1</name>
</gene>
<evidence type="ECO:0000313" key="3">
    <source>
        <dbReference type="Proteomes" id="UP000299102"/>
    </source>
</evidence>
<name>A0A4C1VC58_EUMVA</name>